<name>A0A4S4MXW6_9APHY</name>
<feature type="domain" description="SPIN90/Ldb17 leucine-rich" evidence="2">
    <location>
        <begin position="213"/>
        <end position="365"/>
    </location>
</feature>
<dbReference type="OrthoDB" id="445362at2759"/>
<feature type="region of interest" description="Disordered" evidence="1">
    <location>
        <begin position="560"/>
        <end position="617"/>
    </location>
</feature>
<organism evidence="3 4">
    <name type="scientific">Antrodiella citrinella</name>
    <dbReference type="NCBI Taxonomy" id="2447956"/>
    <lineage>
        <taxon>Eukaryota</taxon>
        <taxon>Fungi</taxon>
        <taxon>Dikarya</taxon>
        <taxon>Basidiomycota</taxon>
        <taxon>Agaricomycotina</taxon>
        <taxon>Agaricomycetes</taxon>
        <taxon>Polyporales</taxon>
        <taxon>Steccherinaceae</taxon>
        <taxon>Antrodiella</taxon>
    </lineage>
</organism>
<dbReference type="GO" id="GO:0006897">
    <property type="term" value="P:endocytosis"/>
    <property type="evidence" value="ECO:0007669"/>
    <property type="project" value="TreeGrafter"/>
</dbReference>
<evidence type="ECO:0000313" key="4">
    <source>
        <dbReference type="Proteomes" id="UP000308730"/>
    </source>
</evidence>
<evidence type="ECO:0000259" key="2">
    <source>
        <dbReference type="Pfam" id="PF09431"/>
    </source>
</evidence>
<dbReference type="PANTHER" id="PTHR13357:SF1">
    <property type="entry name" value="NCK-INTERACTING PROTEIN WITH SH3 DOMAIN"/>
    <property type="match status" value="1"/>
</dbReference>
<dbReference type="GO" id="GO:0000147">
    <property type="term" value="P:actin cortical patch assembly"/>
    <property type="evidence" value="ECO:0007669"/>
    <property type="project" value="TreeGrafter"/>
</dbReference>
<accession>A0A4S4MXW6</accession>
<feature type="compositionally biased region" description="Low complexity" evidence="1">
    <location>
        <begin position="590"/>
        <end position="617"/>
    </location>
</feature>
<dbReference type="PANTHER" id="PTHR13357">
    <property type="entry name" value="SH3 ADAPTER PROTEIN SPIN90 NCK INTERACTING PROTEIN WITH SH3 DOMAIN"/>
    <property type="match status" value="1"/>
</dbReference>
<dbReference type="GO" id="GO:0030479">
    <property type="term" value="C:actin cortical patch"/>
    <property type="evidence" value="ECO:0007669"/>
    <property type="project" value="TreeGrafter"/>
</dbReference>
<proteinExistence type="predicted"/>
<comment type="caution">
    <text evidence="3">The sequence shown here is derived from an EMBL/GenBank/DDBJ whole genome shotgun (WGS) entry which is preliminary data.</text>
</comment>
<reference evidence="3 4" key="1">
    <citation type="submission" date="2019-02" db="EMBL/GenBank/DDBJ databases">
        <title>Genome sequencing of the rare red list fungi Antrodiella citrinella (Flaviporus citrinellus).</title>
        <authorList>
            <person name="Buettner E."/>
            <person name="Kellner H."/>
        </authorList>
    </citation>
    <scope>NUCLEOTIDE SEQUENCE [LARGE SCALE GENOMIC DNA]</scope>
    <source>
        <strain evidence="3 4">DSM 108506</strain>
    </source>
</reference>
<dbReference type="InterPro" id="IPR030125">
    <property type="entry name" value="SPIN90/Ldb17"/>
</dbReference>
<feature type="region of interest" description="Disordered" evidence="1">
    <location>
        <begin position="408"/>
        <end position="480"/>
    </location>
</feature>
<dbReference type="AlphaFoldDB" id="A0A4S4MXW6"/>
<gene>
    <name evidence="3" type="ORF">EUX98_g3362</name>
</gene>
<dbReference type="EMBL" id="SGPM01000066">
    <property type="protein sequence ID" value="THH30825.1"/>
    <property type="molecule type" value="Genomic_DNA"/>
</dbReference>
<evidence type="ECO:0000313" key="3">
    <source>
        <dbReference type="EMBL" id="THH30825.1"/>
    </source>
</evidence>
<keyword evidence="4" id="KW-1185">Reference proteome</keyword>
<evidence type="ECO:0000256" key="1">
    <source>
        <dbReference type="SAM" id="MobiDB-lite"/>
    </source>
</evidence>
<dbReference type="GO" id="GO:0071933">
    <property type="term" value="F:Arp2/3 complex binding"/>
    <property type="evidence" value="ECO:0007669"/>
    <property type="project" value="TreeGrafter"/>
</dbReference>
<dbReference type="Pfam" id="PF09431">
    <property type="entry name" value="SPIN90_LRD"/>
    <property type="match status" value="1"/>
</dbReference>
<feature type="compositionally biased region" description="Low complexity" evidence="1">
    <location>
        <begin position="561"/>
        <end position="576"/>
    </location>
</feature>
<dbReference type="Proteomes" id="UP000308730">
    <property type="component" value="Unassembled WGS sequence"/>
</dbReference>
<dbReference type="GO" id="GO:0051666">
    <property type="term" value="P:actin cortical patch localization"/>
    <property type="evidence" value="ECO:0007669"/>
    <property type="project" value="TreeGrafter"/>
</dbReference>
<dbReference type="InterPro" id="IPR018556">
    <property type="entry name" value="SPIN90/Ldb17_LRD"/>
</dbReference>
<sequence length="617" mass="68873">MEGFGATYIIENAQQFWSEIEEILHVPTDCTLSRLDAALKSFITLCSSYHEQFLQSPMQLEHSCDQLLFSDLFQYHSERMCDLLVQDARETTNPHTQLIVYNILLAYGRRNANFLRSHKRWQPILLLLMDHILLELDPDVDDVFIGGSGIGPSQGMVRGLAIPIESKLRGLSLKMVYEVLRVQKLSLHDLQIFDDRFLDHLFDLVEQTRNHADEAFNYAVINFIVALNEQFMLATLPDTPTNGRTVDPRKPEADNRILRVLMSRLGSSTTFGENMIFMLNRADGTPESKVMQLLILKMLYLLFTTKGTSEYFYTNDLCVLVDVFLREIVDLDEESESLRHTYLRVLHPLLTKTQLRTMPYKRPQIVHVLELLISDSNFRDINSTTKRLVQRCLGGEWCAQLRRDSVHEADTRNASPAPDSISVTSAPSGSHAFLSMAPGPAETKKTLKSSRSVENLKPKVHKSRTVAESHRQDSGGSVASMPHVASATMSATLAAPVASRRDRHAVNASVPVLSHAHILDESSPYTQEPSEMPQIGSLSLSPDIRLSPAAASAIDLTDVSRLAPPRARTASPRRAAPAPPVQRRKPPAVPSSAASRTRTLLSSSPPRLSPLSAGFRK</sequence>
<protein>
    <recommendedName>
        <fullName evidence="2">SPIN90/Ldb17 leucine-rich domain-containing protein</fullName>
    </recommendedName>
</protein>